<evidence type="ECO:0000313" key="1">
    <source>
        <dbReference type="EMBL" id="MBP3962138.1"/>
    </source>
</evidence>
<keyword evidence="2" id="KW-1185">Reference proteome</keyword>
<sequence length="382" mass="44247">MVQPVLGILTLYLNDKGLLEEKPIYQRMTLAGKKLGLEVFVFTPADVNYSDNRIHAHIYDTASKSWSRKWRSFPHMIYDRCRIQRSHRFVQLSHFRKKYGHLTFLNRVLRNKWTVYRTMRKEDGFVPHLPMTRLYESPGDLTEMIRKYPLIYLKPINGTGGRGILRIEKQQGGEYLIQGRDQDRRIVRPQRASLSGIQGRLASWDLKGNRYLVQQGIQLKLPNGRVHDYRMLVQKNGKGEWEVTGCAGRIGASGSITSNLHGGGQAIKMQSLLSDWIRNEDTAADIMKKAEDFGVKVAAYLEESYGRLCELALDLAIDRRGQIWLLEVNPKPAREVFAQAGERETYKQAIVRPLEYAVWLYDQKKRRKEKQDKQDKQVPSLD</sequence>
<gene>
    <name evidence="1" type="ORF">I8J30_05390</name>
</gene>
<accession>A0ABS5C802</accession>
<protein>
    <submittedName>
        <fullName evidence="1">YheC/YheD family protein</fullName>
    </submittedName>
</protein>
<dbReference type="SUPFAM" id="SSF56059">
    <property type="entry name" value="Glutathione synthetase ATP-binding domain-like"/>
    <property type="match status" value="1"/>
</dbReference>
<organism evidence="1 2">
    <name type="scientific">Paenibacillus lignilyticus</name>
    <dbReference type="NCBI Taxonomy" id="1172615"/>
    <lineage>
        <taxon>Bacteria</taxon>
        <taxon>Bacillati</taxon>
        <taxon>Bacillota</taxon>
        <taxon>Bacilli</taxon>
        <taxon>Bacillales</taxon>
        <taxon>Paenibacillaceae</taxon>
        <taxon>Paenibacillus</taxon>
    </lineage>
</organism>
<dbReference type="Pfam" id="PF14398">
    <property type="entry name" value="ATPgrasp_YheCD"/>
    <property type="match status" value="1"/>
</dbReference>
<proteinExistence type="predicted"/>
<dbReference type="Proteomes" id="UP000673394">
    <property type="component" value="Unassembled WGS sequence"/>
</dbReference>
<dbReference type="RefSeq" id="WP_210656176.1">
    <property type="nucleotide sequence ID" value="NZ_JAGKSP010000002.1"/>
</dbReference>
<dbReference type="InterPro" id="IPR026838">
    <property type="entry name" value="YheC/D"/>
</dbReference>
<dbReference type="EMBL" id="JAGKSP010000002">
    <property type="protein sequence ID" value="MBP3962138.1"/>
    <property type="molecule type" value="Genomic_DNA"/>
</dbReference>
<dbReference type="Gene3D" id="3.30.470.20">
    <property type="entry name" value="ATP-grasp fold, B domain"/>
    <property type="match status" value="1"/>
</dbReference>
<reference evidence="1 2" key="1">
    <citation type="submission" date="2021-04" db="EMBL/GenBank/DDBJ databases">
        <title>Paenibacillus sp. DLE-14 whole genome sequence.</title>
        <authorList>
            <person name="Ham Y.J."/>
        </authorList>
    </citation>
    <scope>NUCLEOTIDE SEQUENCE [LARGE SCALE GENOMIC DNA]</scope>
    <source>
        <strain evidence="1 2">DLE-14</strain>
    </source>
</reference>
<comment type="caution">
    <text evidence="1">The sequence shown here is derived from an EMBL/GenBank/DDBJ whole genome shotgun (WGS) entry which is preliminary data.</text>
</comment>
<name>A0ABS5C802_9BACL</name>
<evidence type="ECO:0000313" key="2">
    <source>
        <dbReference type="Proteomes" id="UP000673394"/>
    </source>
</evidence>